<dbReference type="GO" id="GO:0005886">
    <property type="term" value="C:plasma membrane"/>
    <property type="evidence" value="ECO:0007669"/>
    <property type="project" value="UniProtKB-SubCell"/>
</dbReference>
<proteinExistence type="predicted"/>
<feature type="transmembrane region" description="Helical" evidence="6">
    <location>
        <begin position="120"/>
        <end position="142"/>
    </location>
</feature>
<dbReference type="Pfam" id="PF01810">
    <property type="entry name" value="LysE"/>
    <property type="match status" value="1"/>
</dbReference>
<evidence type="ECO:0000256" key="1">
    <source>
        <dbReference type="ARBA" id="ARBA00004651"/>
    </source>
</evidence>
<dbReference type="InterPro" id="IPR001123">
    <property type="entry name" value="LeuE-type"/>
</dbReference>
<evidence type="ECO:0000256" key="5">
    <source>
        <dbReference type="ARBA" id="ARBA00023136"/>
    </source>
</evidence>
<dbReference type="PANTHER" id="PTHR30086">
    <property type="entry name" value="ARGININE EXPORTER PROTEIN ARGO"/>
    <property type="match status" value="1"/>
</dbReference>
<feature type="transmembrane region" description="Helical" evidence="6">
    <location>
        <begin position="193"/>
        <end position="211"/>
    </location>
</feature>
<dbReference type="AlphaFoldDB" id="A0AB74U6L9"/>
<dbReference type="GO" id="GO:0015171">
    <property type="term" value="F:amino acid transmembrane transporter activity"/>
    <property type="evidence" value="ECO:0007669"/>
    <property type="project" value="TreeGrafter"/>
</dbReference>
<feature type="transmembrane region" description="Helical" evidence="6">
    <location>
        <begin position="154"/>
        <end position="177"/>
    </location>
</feature>
<dbReference type="PANTHER" id="PTHR30086:SF20">
    <property type="entry name" value="ARGININE EXPORTER PROTEIN ARGO-RELATED"/>
    <property type="match status" value="1"/>
</dbReference>
<reference evidence="7" key="1">
    <citation type="submission" date="2024-06" db="EMBL/GenBank/DDBJ databases">
        <title>Complete genome of Salinicola endophyticus HNIBRBA4755.</title>
        <authorList>
            <person name="Shin S.Y."/>
            <person name="Kang H."/>
            <person name="Song J."/>
        </authorList>
    </citation>
    <scope>NUCLEOTIDE SEQUENCE</scope>
    <source>
        <strain evidence="7">HNIBRBA4755</strain>
    </source>
</reference>
<evidence type="ECO:0000256" key="6">
    <source>
        <dbReference type="SAM" id="Phobius"/>
    </source>
</evidence>
<evidence type="ECO:0000256" key="2">
    <source>
        <dbReference type="ARBA" id="ARBA00022475"/>
    </source>
</evidence>
<gene>
    <name evidence="7" type="ORF">ABV408_00960</name>
</gene>
<organism evidence="7">
    <name type="scientific">Salinicola endophyticus</name>
    <dbReference type="NCBI Taxonomy" id="1949083"/>
    <lineage>
        <taxon>Bacteria</taxon>
        <taxon>Pseudomonadati</taxon>
        <taxon>Pseudomonadota</taxon>
        <taxon>Gammaproteobacteria</taxon>
        <taxon>Oceanospirillales</taxon>
        <taxon>Halomonadaceae</taxon>
        <taxon>Salinicola</taxon>
    </lineage>
</organism>
<dbReference type="PIRSF" id="PIRSF006324">
    <property type="entry name" value="LeuE"/>
    <property type="match status" value="1"/>
</dbReference>
<keyword evidence="3 6" id="KW-0812">Transmembrane</keyword>
<comment type="subcellular location">
    <subcellularLocation>
        <location evidence="1">Cell membrane</location>
        <topology evidence="1">Multi-pass membrane protein</topology>
    </subcellularLocation>
</comment>
<sequence>MSIESYFLYVVVCLAATATPGPAVLLIMTNSIRFGLGSALVAVLGNVSCLLALCLISAFGIGRFLIQFPIFFKGIEVLGALFLFYLGVKNLLYKSAAPGLSGQGDATEASYNGLASKRHVYAEALMVAASNPKALIFVFALFPQFIDVNSASVMDFLILTVTLIAFSFLFLSMYAYLAHKIHGRFLSQTSVSWIYRASGAIFILASMGLLLNSNYS</sequence>
<feature type="transmembrane region" description="Helical" evidence="6">
    <location>
        <begin position="6"/>
        <end position="27"/>
    </location>
</feature>
<feature type="transmembrane region" description="Helical" evidence="6">
    <location>
        <begin position="68"/>
        <end position="88"/>
    </location>
</feature>
<protein>
    <submittedName>
        <fullName evidence="7">LysE family translocator</fullName>
    </submittedName>
</protein>
<evidence type="ECO:0000313" key="7">
    <source>
        <dbReference type="EMBL" id="XCJ79777.1"/>
    </source>
</evidence>
<keyword evidence="5 6" id="KW-0472">Membrane</keyword>
<name>A0AB74U6L9_9GAMM</name>
<accession>A0AB74U6L9</accession>
<keyword evidence="4 6" id="KW-1133">Transmembrane helix</keyword>
<evidence type="ECO:0000256" key="4">
    <source>
        <dbReference type="ARBA" id="ARBA00022989"/>
    </source>
</evidence>
<evidence type="ECO:0000256" key="3">
    <source>
        <dbReference type="ARBA" id="ARBA00022692"/>
    </source>
</evidence>
<dbReference type="RefSeq" id="WP_353980687.1">
    <property type="nucleotide sequence ID" value="NZ_CP159578.1"/>
</dbReference>
<feature type="transmembrane region" description="Helical" evidence="6">
    <location>
        <begin position="39"/>
        <end position="62"/>
    </location>
</feature>
<dbReference type="EMBL" id="CP159578">
    <property type="protein sequence ID" value="XCJ79777.1"/>
    <property type="molecule type" value="Genomic_DNA"/>
</dbReference>
<keyword evidence="2" id="KW-1003">Cell membrane</keyword>